<organism evidence="2 3">
    <name type="scientific">Paragonimus westermani</name>
    <dbReference type="NCBI Taxonomy" id="34504"/>
    <lineage>
        <taxon>Eukaryota</taxon>
        <taxon>Metazoa</taxon>
        <taxon>Spiralia</taxon>
        <taxon>Lophotrochozoa</taxon>
        <taxon>Platyhelminthes</taxon>
        <taxon>Trematoda</taxon>
        <taxon>Digenea</taxon>
        <taxon>Plagiorchiida</taxon>
        <taxon>Troglotremata</taxon>
        <taxon>Troglotrematidae</taxon>
        <taxon>Paragonimus</taxon>
    </lineage>
</organism>
<reference evidence="2 3" key="1">
    <citation type="submission" date="2019-07" db="EMBL/GenBank/DDBJ databases">
        <title>Annotation for the trematode Paragonimus westermani.</title>
        <authorList>
            <person name="Choi Y.-J."/>
        </authorList>
    </citation>
    <scope>NUCLEOTIDE SEQUENCE [LARGE SCALE GENOMIC DNA]</scope>
    <source>
        <strain evidence="2">180907_Pwestermani</strain>
    </source>
</reference>
<dbReference type="EMBL" id="JTDF01010042">
    <property type="protein sequence ID" value="KAF8564009.1"/>
    <property type="molecule type" value="Genomic_DNA"/>
</dbReference>
<dbReference type="Proteomes" id="UP000699462">
    <property type="component" value="Unassembled WGS sequence"/>
</dbReference>
<name>A0A8T0D827_9TREM</name>
<evidence type="ECO:0000313" key="2">
    <source>
        <dbReference type="EMBL" id="KAF8564009.1"/>
    </source>
</evidence>
<evidence type="ECO:0000256" key="1">
    <source>
        <dbReference type="SAM" id="MobiDB-lite"/>
    </source>
</evidence>
<feature type="compositionally biased region" description="Basic and acidic residues" evidence="1">
    <location>
        <begin position="16"/>
        <end position="26"/>
    </location>
</feature>
<proteinExistence type="predicted"/>
<dbReference type="OrthoDB" id="6268001at2759"/>
<sequence>MDKSENGLEAFVNTKTESHLLKRDGNRISPDNLQRHRHHDDGSHPCKVQFHTNQQPSNFHTNVSSVSTFRMNSETPVLCETHSAAKCKTNVAPHSASSAKLRWKENHPIFRELSGLHILDSTESQKFNTVDKTKLAADFLQKSATADDDTGTVLITGINGEHGSQTTKMSLVQPTQPPTERLVNTAENVTNETVTYRLNSANSVQNHPLIESTDIS</sequence>
<keyword evidence="3" id="KW-1185">Reference proteome</keyword>
<comment type="caution">
    <text evidence="2">The sequence shown here is derived from an EMBL/GenBank/DDBJ whole genome shotgun (WGS) entry which is preliminary data.</text>
</comment>
<evidence type="ECO:0000313" key="3">
    <source>
        <dbReference type="Proteomes" id="UP000699462"/>
    </source>
</evidence>
<gene>
    <name evidence="2" type="ORF">P879_09089</name>
</gene>
<dbReference type="AlphaFoldDB" id="A0A8T0D827"/>
<feature type="region of interest" description="Disordered" evidence="1">
    <location>
        <begin position="14"/>
        <end position="44"/>
    </location>
</feature>
<accession>A0A8T0D827</accession>
<protein>
    <submittedName>
        <fullName evidence="2">Uncharacterized protein</fullName>
    </submittedName>
</protein>